<dbReference type="eggNOG" id="COG1482">
    <property type="taxonomic scope" value="Bacteria"/>
</dbReference>
<name>C0XTU0_CORLD</name>
<dbReference type="SUPFAM" id="SSF51182">
    <property type="entry name" value="RmlC-like cupins"/>
    <property type="match status" value="1"/>
</dbReference>
<dbReference type="InterPro" id="IPR016305">
    <property type="entry name" value="Mannose-6-P_Isomerase"/>
</dbReference>
<evidence type="ECO:0000313" key="1">
    <source>
        <dbReference type="EMBL" id="EEI16344.1"/>
    </source>
</evidence>
<accession>C0XTU0</accession>
<dbReference type="GO" id="GO:0004476">
    <property type="term" value="F:mannose-6-phosphate isomerase activity"/>
    <property type="evidence" value="ECO:0007669"/>
    <property type="project" value="InterPro"/>
</dbReference>
<evidence type="ECO:0000313" key="2">
    <source>
        <dbReference type="Proteomes" id="UP000006196"/>
    </source>
</evidence>
<keyword evidence="2" id="KW-1185">Reference proteome</keyword>
<sequence length="120" mass="12526">MANSDNVLRGGLTEKHIDTDELFSVLRFEALDRPTLRSEGSQYQVPVNDFRVEQITDTAGPSHVKGPAIVLNASGTLRVGDVTLGAGEAAWVPACEGDVAVAGERASGFVVTTARSADAG</sequence>
<dbReference type="Gene3D" id="1.10.441.10">
    <property type="entry name" value="Phosphomannose Isomerase, domain 2"/>
    <property type="match status" value="1"/>
</dbReference>
<dbReference type="RefSeq" id="WP_006839153.1">
    <property type="nucleotide sequence ID" value="NZ_GG667191.1"/>
</dbReference>
<comment type="caution">
    <text evidence="1">The sequence shown here is derived from an EMBL/GenBank/DDBJ whole genome shotgun (WGS) entry which is preliminary data.</text>
</comment>
<dbReference type="GO" id="GO:0005829">
    <property type="term" value="C:cytosol"/>
    <property type="evidence" value="ECO:0007669"/>
    <property type="project" value="TreeGrafter"/>
</dbReference>
<reference evidence="1" key="1">
    <citation type="submission" date="2009-01" db="EMBL/GenBank/DDBJ databases">
        <authorList>
            <person name="Qin X."/>
            <person name="Bachman B."/>
            <person name="Battles P."/>
            <person name="Bell A."/>
            <person name="Bess C."/>
            <person name="Bickham C."/>
            <person name="Chaboub L."/>
            <person name="Chen D."/>
            <person name="Coyle M."/>
            <person name="Deiros D.R."/>
            <person name="Dinh H."/>
            <person name="Forbes L."/>
            <person name="Fowler G."/>
            <person name="Francisco L."/>
            <person name="Fu Q."/>
            <person name="Gubbala S."/>
            <person name="Hale W."/>
            <person name="Han Y."/>
            <person name="Hemphill L."/>
            <person name="Highlander S.K."/>
            <person name="Hirani K."/>
            <person name="Hogues M."/>
            <person name="Jackson L."/>
            <person name="Jakkamsetti A."/>
            <person name="Javaid M."/>
            <person name="Jiang H."/>
            <person name="Korchina V."/>
            <person name="Kovar C."/>
            <person name="Lara F."/>
            <person name="Lee S."/>
            <person name="Mata R."/>
            <person name="Mathew T."/>
            <person name="Moen C."/>
            <person name="Morales K."/>
            <person name="Munidasa M."/>
            <person name="Nazareth L."/>
            <person name="Ngo R."/>
            <person name="Nguyen L."/>
            <person name="Okwuonu G."/>
            <person name="Ongeri F."/>
            <person name="Patil S."/>
            <person name="Petrosino J."/>
            <person name="Pham C."/>
            <person name="Pham P."/>
            <person name="Pu L.-L."/>
            <person name="Puazo M."/>
            <person name="Raj R."/>
            <person name="Reid J."/>
            <person name="Rouhana J."/>
            <person name="Saada N."/>
            <person name="Shang Y."/>
            <person name="Simmons D."/>
            <person name="Thornton R."/>
            <person name="Warren J."/>
            <person name="Weissenberger G."/>
            <person name="Zhang J."/>
            <person name="Zhang L."/>
            <person name="Zhou C."/>
            <person name="Zhu D."/>
            <person name="Muzny D."/>
            <person name="Worley K."/>
            <person name="Gibbs R."/>
        </authorList>
    </citation>
    <scope>NUCLEOTIDE SEQUENCE [LARGE SCALE GENOMIC DNA]</scope>
    <source>
        <strain evidence="1">DSM 44291</strain>
    </source>
</reference>
<dbReference type="PANTHER" id="PTHR10309">
    <property type="entry name" value="MANNOSE-6-PHOSPHATE ISOMERASE"/>
    <property type="match status" value="1"/>
</dbReference>
<dbReference type="InterPro" id="IPR011051">
    <property type="entry name" value="RmlC_Cupin_sf"/>
</dbReference>
<dbReference type="HOGENOM" id="CLU_2045751_0_0_11"/>
<protein>
    <submittedName>
        <fullName evidence="1">Uncharacterized protein</fullName>
    </submittedName>
</protein>
<dbReference type="Gene3D" id="2.60.120.10">
    <property type="entry name" value="Jelly Rolls"/>
    <property type="match status" value="2"/>
</dbReference>
<dbReference type="GO" id="GO:0009298">
    <property type="term" value="P:GDP-mannose biosynthetic process"/>
    <property type="evidence" value="ECO:0007669"/>
    <property type="project" value="InterPro"/>
</dbReference>
<organism evidence="1 2">
    <name type="scientific">Corynebacterium lipophiloflavum (strain ATCC 700352 / DSM 44291 / CCUG 37336 / JCM 10383 / DMMZ 1944)</name>
    <dbReference type="NCBI Taxonomy" id="525263"/>
    <lineage>
        <taxon>Bacteria</taxon>
        <taxon>Bacillati</taxon>
        <taxon>Actinomycetota</taxon>
        <taxon>Actinomycetes</taxon>
        <taxon>Mycobacteriales</taxon>
        <taxon>Corynebacteriaceae</taxon>
        <taxon>Corynebacterium</taxon>
    </lineage>
</organism>
<dbReference type="PANTHER" id="PTHR10309:SF0">
    <property type="entry name" value="MANNOSE-6-PHOSPHATE ISOMERASE"/>
    <property type="match status" value="1"/>
</dbReference>
<dbReference type="InterPro" id="IPR014710">
    <property type="entry name" value="RmlC-like_jellyroll"/>
</dbReference>
<dbReference type="EMBL" id="ACHJ01000156">
    <property type="protein sequence ID" value="EEI16344.1"/>
    <property type="molecule type" value="Genomic_DNA"/>
</dbReference>
<dbReference type="Proteomes" id="UP000006196">
    <property type="component" value="Unassembled WGS sequence"/>
</dbReference>
<dbReference type="STRING" id="525263.HMPREF0298_1860"/>
<dbReference type="AlphaFoldDB" id="C0XTU0"/>
<proteinExistence type="predicted"/>
<gene>
    <name evidence="1" type="ORF">HMPREF0298_1860</name>
</gene>